<feature type="coiled-coil region" evidence="1">
    <location>
        <begin position="119"/>
        <end position="264"/>
    </location>
</feature>
<reference evidence="2" key="2">
    <citation type="submission" date="2020-11" db="EMBL/GenBank/DDBJ databases">
        <authorList>
            <person name="Cecchin M."/>
            <person name="Marcolungo L."/>
            <person name="Rossato M."/>
            <person name="Girolomoni L."/>
            <person name="Cosentino E."/>
            <person name="Cuine S."/>
            <person name="Li-Beisson Y."/>
            <person name="Delledonne M."/>
            <person name="Ballottari M."/>
        </authorList>
    </citation>
    <scope>NUCLEOTIDE SEQUENCE</scope>
    <source>
        <strain evidence="2">211/11P</strain>
        <tissue evidence="2">Whole cell</tissue>
    </source>
</reference>
<accession>A0A9D4TV46</accession>
<reference evidence="2" key="1">
    <citation type="journal article" date="2019" name="Plant J.">
        <title>Chlorella vulgaris genome assembly and annotation reveals the molecular basis for metabolic acclimation to high light conditions.</title>
        <authorList>
            <person name="Cecchin M."/>
            <person name="Marcolungo L."/>
            <person name="Rossato M."/>
            <person name="Girolomoni L."/>
            <person name="Cosentino E."/>
            <person name="Cuine S."/>
            <person name="Li-Beisson Y."/>
            <person name="Delledonne M."/>
            <person name="Ballottari M."/>
        </authorList>
    </citation>
    <scope>NUCLEOTIDE SEQUENCE</scope>
    <source>
        <strain evidence="2">211/11P</strain>
    </source>
</reference>
<dbReference type="Proteomes" id="UP001055712">
    <property type="component" value="Unassembled WGS sequence"/>
</dbReference>
<dbReference type="OrthoDB" id="10675342at2759"/>
<comment type="caution">
    <text evidence="2">The sequence shown here is derived from an EMBL/GenBank/DDBJ whole genome shotgun (WGS) entry which is preliminary data.</text>
</comment>
<evidence type="ECO:0000256" key="1">
    <source>
        <dbReference type="SAM" id="Coils"/>
    </source>
</evidence>
<keyword evidence="1" id="KW-0175">Coiled coil</keyword>
<organism evidence="2 3">
    <name type="scientific">Chlorella vulgaris</name>
    <name type="common">Green alga</name>
    <dbReference type="NCBI Taxonomy" id="3077"/>
    <lineage>
        <taxon>Eukaryota</taxon>
        <taxon>Viridiplantae</taxon>
        <taxon>Chlorophyta</taxon>
        <taxon>core chlorophytes</taxon>
        <taxon>Trebouxiophyceae</taxon>
        <taxon>Chlorellales</taxon>
        <taxon>Chlorellaceae</taxon>
        <taxon>Chlorella clade</taxon>
        <taxon>Chlorella</taxon>
    </lineage>
</organism>
<evidence type="ECO:0000313" key="2">
    <source>
        <dbReference type="EMBL" id="KAI3435561.1"/>
    </source>
</evidence>
<feature type="coiled-coil region" evidence="1">
    <location>
        <begin position="31"/>
        <end position="65"/>
    </location>
</feature>
<dbReference type="AlphaFoldDB" id="A0A9D4TV46"/>
<keyword evidence="3" id="KW-1185">Reference proteome</keyword>
<name>A0A9D4TV46_CHLVU</name>
<gene>
    <name evidence="2" type="ORF">D9Q98_001626</name>
</gene>
<feature type="coiled-coil region" evidence="1">
    <location>
        <begin position="461"/>
        <end position="488"/>
    </location>
</feature>
<proteinExistence type="predicted"/>
<feature type="coiled-coil region" evidence="1">
    <location>
        <begin position="525"/>
        <end position="596"/>
    </location>
</feature>
<feature type="coiled-coil region" evidence="1">
    <location>
        <begin position="305"/>
        <end position="428"/>
    </location>
</feature>
<evidence type="ECO:0000313" key="3">
    <source>
        <dbReference type="Proteomes" id="UP001055712"/>
    </source>
</evidence>
<protein>
    <submittedName>
        <fullName evidence="2">Uncharacterized protein</fullName>
    </submittedName>
</protein>
<dbReference type="EMBL" id="SIDB01000002">
    <property type="protein sequence ID" value="KAI3435561.1"/>
    <property type="molecule type" value="Genomic_DNA"/>
</dbReference>
<sequence>MHGAAGTGGMTSIALIAQREQELALLRHESIQSLEQQVESKGEALQAAEAQLAALQATLQRNMDLLEQRGEQLAQCKQLAAATQCEVADKAELIAQMQTALAEAELALRDEHTTRIAAEQQLVQQSRALKQEVQRIKDAGAADLYHAQNQLEFHRQRLEHELERQVQRAAEQQRIAAAAHMAGLERLEVEQAARLQELRLQLEVAEQLVQRRDAEMHSANEQLRVQAVQAASLEAGAAAQARDLQAAQQSAALLERQLHLQQQRHASETSELCKVVQALRNALEDQRGDSSAQLGRAEASLAAQAQRAECEARDASVQAEQLAAELDDARAALEVQHATLQQQLEQICADRERQVVAAQEACMEDQQQEQLRLIAALTQAEAEARTAQERHLALQGRVEQQQEELAAAQVLTAKCQQLQVQLDAAERRAFVLAAGQGPNLQDLEGMLCRLSAQRDSAQAAAADTQAQLSLKEAELQQLQERQRQWKQDGSEAFVGQFNWPSNLSSESLDDSKQQGTAGGTVVPEVAALQAALAAEQQQTHQLRAALHAVTADMQGVHQGQHHVRLKRQLARAQAQVRQLAAENERLMELGNSLRAERTRMLCAPQSTGRGAQHECQEATAALQLAAAPPALPPAGAQWPLATCPAAQQRMCSTHVTQERRPNSPVGGDMQCCLGSM</sequence>